<dbReference type="Proteomes" id="UP000054843">
    <property type="component" value="Unassembled WGS sequence"/>
</dbReference>
<name>A0A0V1MTV6_9BILA</name>
<evidence type="ECO:0000313" key="1">
    <source>
        <dbReference type="EMBL" id="KRZ74862.1"/>
    </source>
</evidence>
<dbReference type="AlphaFoldDB" id="A0A0V1MTV6"/>
<evidence type="ECO:0000313" key="2">
    <source>
        <dbReference type="Proteomes" id="UP000054843"/>
    </source>
</evidence>
<sequence>MLISTVSEQKILICAKLQLYNLFHQLETVVVELGNHIVPEAEHCNYVTKKFFFHLQHLVCTAQNVSFDITK</sequence>
<protein>
    <submittedName>
        <fullName evidence="1">Uncharacterized protein</fullName>
    </submittedName>
</protein>
<comment type="caution">
    <text evidence="1">The sequence shown here is derived from an EMBL/GenBank/DDBJ whole genome shotgun (WGS) entry which is preliminary data.</text>
</comment>
<proteinExistence type="predicted"/>
<reference evidence="1 2" key="1">
    <citation type="submission" date="2015-01" db="EMBL/GenBank/DDBJ databases">
        <title>Evolution of Trichinella species and genotypes.</title>
        <authorList>
            <person name="Korhonen P.K."/>
            <person name="Edoardo P."/>
            <person name="Giuseppe L.R."/>
            <person name="Gasser R.B."/>
        </authorList>
    </citation>
    <scope>NUCLEOTIDE SEQUENCE [LARGE SCALE GENOMIC DNA]</scope>
    <source>
        <strain evidence="1">ISS1980</strain>
    </source>
</reference>
<dbReference type="EMBL" id="JYDO01000044">
    <property type="protein sequence ID" value="KRZ74862.1"/>
    <property type="molecule type" value="Genomic_DNA"/>
</dbReference>
<gene>
    <name evidence="1" type="ORF">T10_7150</name>
</gene>
<keyword evidence="2" id="KW-1185">Reference proteome</keyword>
<organism evidence="1 2">
    <name type="scientific">Trichinella papuae</name>
    <dbReference type="NCBI Taxonomy" id="268474"/>
    <lineage>
        <taxon>Eukaryota</taxon>
        <taxon>Metazoa</taxon>
        <taxon>Ecdysozoa</taxon>
        <taxon>Nematoda</taxon>
        <taxon>Enoplea</taxon>
        <taxon>Dorylaimia</taxon>
        <taxon>Trichinellida</taxon>
        <taxon>Trichinellidae</taxon>
        <taxon>Trichinella</taxon>
    </lineage>
</organism>
<accession>A0A0V1MTV6</accession>